<protein>
    <submittedName>
        <fullName evidence="2">Uncharacterized protein</fullName>
    </submittedName>
</protein>
<name>A0ABD6CD18_9EURY</name>
<keyword evidence="3" id="KW-1185">Reference proteome</keyword>
<sequence length="451" mass="49160">MNWYRLVLGLFLLSLAANALFFQPGPPPMQTSTPPEDCQDSPLPRPVPDDGTAPVTGEVAQAVENNSIVEINYTVVENSSGQAFTVTLPSGAKLVNQSGFSQDGDQLRTIPDQGDRLTLRYALTKMGHDEEGQFPNASYTAGPEWIIAPTPEHGGPDVTLQPAASGFIGLDILYLGEYTRHSTMAGCQNITIIKPEATGFDPEPRLNMLSNAAASLSGGTTYSTVYVFPSPKPIPAADGFVPEFQNNIIIEADASIHSAWNVWIHEYIHTRQVEYSGENFSWFQEASATYYAAQLTLEQGLISPIEFDAALARYAQHQPTTNLATAESEDIAYRWGAVVLARLDASLWQRGHTLAEMWNDINQYDGPSYSKFERQLSSRGLSESRLNETRAIVERNAQPDPSPVYTSRMSWLPGALLAHISAIYQSFVAIVGGAGLAIAGRELWTVVGTSD</sequence>
<dbReference type="RefSeq" id="WP_247381751.1">
    <property type="nucleotide sequence ID" value="NZ_JALLGV010000012.1"/>
</dbReference>
<gene>
    <name evidence="2" type="ORF">ACFR9U_14205</name>
</gene>
<evidence type="ECO:0000313" key="2">
    <source>
        <dbReference type="EMBL" id="MFD1588133.1"/>
    </source>
</evidence>
<accession>A0ABD6CD18</accession>
<comment type="caution">
    <text evidence="2">The sequence shown here is derived from an EMBL/GenBank/DDBJ whole genome shotgun (WGS) entry which is preliminary data.</text>
</comment>
<dbReference type="AlphaFoldDB" id="A0ABD6CD18"/>
<evidence type="ECO:0000256" key="1">
    <source>
        <dbReference type="SAM" id="MobiDB-lite"/>
    </source>
</evidence>
<evidence type="ECO:0000313" key="3">
    <source>
        <dbReference type="Proteomes" id="UP001597119"/>
    </source>
</evidence>
<feature type="region of interest" description="Disordered" evidence="1">
    <location>
        <begin position="26"/>
        <end position="53"/>
    </location>
</feature>
<reference evidence="2 3" key="1">
    <citation type="journal article" date="2019" name="Int. J. Syst. Evol. Microbiol.">
        <title>The Global Catalogue of Microorganisms (GCM) 10K type strain sequencing project: providing services to taxonomists for standard genome sequencing and annotation.</title>
        <authorList>
            <consortium name="The Broad Institute Genomics Platform"/>
            <consortium name="The Broad Institute Genome Sequencing Center for Infectious Disease"/>
            <person name="Wu L."/>
            <person name="Ma J."/>
        </authorList>
    </citation>
    <scope>NUCLEOTIDE SEQUENCE [LARGE SCALE GENOMIC DNA]</scope>
    <source>
        <strain evidence="2 3">CGMCC 1.12125</strain>
    </source>
</reference>
<dbReference type="Proteomes" id="UP001597119">
    <property type="component" value="Unassembled WGS sequence"/>
</dbReference>
<proteinExistence type="predicted"/>
<dbReference type="EMBL" id="JBHUDJ010000008">
    <property type="protein sequence ID" value="MFD1588133.1"/>
    <property type="molecule type" value="Genomic_DNA"/>
</dbReference>
<organism evidence="2 3">
    <name type="scientific">Halorientalis brevis</name>
    <dbReference type="NCBI Taxonomy" id="1126241"/>
    <lineage>
        <taxon>Archaea</taxon>
        <taxon>Methanobacteriati</taxon>
        <taxon>Methanobacteriota</taxon>
        <taxon>Stenosarchaea group</taxon>
        <taxon>Halobacteria</taxon>
        <taxon>Halobacteriales</taxon>
        <taxon>Haloarculaceae</taxon>
        <taxon>Halorientalis</taxon>
    </lineage>
</organism>